<dbReference type="Gene3D" id="3.30.1150.10">
    <property type="match status" value="1"/>
</dbReference>
<evidence type="ECO:0000313" key="3">
    <source>
        <dbReference type="EMBL" id="MFC3977462.1"/>
    </source>
</evidence>
<feature type="domain" description="TonB C-terminal" evidence="2">
    <location>
        <begin position="153"/>
        <end position="247"/>
    </location>
</feature>
<name>A0ABV8EMS1_9BACT</name>
<accession>A0ABV8EMS1</accession>
<keyword evidence="4" id="KW-1185">Reference proteome</keyword>
<dbReference type="Pfam" id="PF03544">
    <property type="entry name" value="TonB_C"/>
    <property type="match status" value="1"/>
</dbReference>
<evidence type="ECO:0000259" key="2">
    <source>
        <dbReference type="PROSITE" id="PS52015"/>
    </source>
</evidence>
<dbReference type="InterPro" id="IPR037682">
    <property type="entry name" value="TonB_C"/>
</dbReference>
<reference evidence="4" key="1">
    <citation type="journal article" date="2019" name="Int. J. Syst. Evol. Microbiol.">
        <title>The Global Catalogue of Microorganisms (GCM) 10K type strain sequencing project: providing services to taxonomists for standard genome sequencing and annotation.</title>
        <authorList>
            <consortium name="The Broad Institute Genomics Platform"/>
            <consortium name="The Broad Institute Genome Sequencing Center for Infectious Disease"/>
            <person name="Wu L."/>
            <person name="Ma J."/>
        </authorList>
    </citation>
    <scope>NUCLEOTIDE SEQUENCE [LARGE SCALE GENOMIC DNA]</scope>
    <source>
        <strain evidence="4">CECT 8551</strain>
    </source>
</reference>
<keyword evidence="1" id="KW-0732">Signal</keyword>
<dbReference type="EMBL" id="JBHSAV010000057">
    <property type="protein sequence ID" value="MFC3977462.1"/>
    <property type="molecule type" value="Genomic_DNA"/>
</dbReference>
<dbReference type="SUPFAM" id="SSF74653">
    <property type="entry name" value="TolA/TonB C-terminal domain"/>
    <property type="match status" value="1"/>
</dbReference>
<dbReference type="Proteomes" id="UP001595766">
    <property type="component" value="Unassembled WGS sequence"/>
</dbReference>
<evidence type="ECO:0000256" key="1">
    <source>
        <dbReference type="SAM" id="SignalP"/>
    </source>
</evidence>
<protein>
    <submittedName>
        <fullName evidence="3">Energy transducer TonB</fullName>
    </submittedName>
</protein>
<feature type="chain" id="PRO_5047303247" evidence="1">
    <location>
        <begin position="20"/>
        <end position="247"/>
    </location>
</feature>
<dbReference type="PROSITE" id="PS52015">
    <property type="entry name" value="TONB_CTD"/>
    <property type="match status" value="1"/>
</dbReference>
<comment type="caution">
    <text evidence="3">The sequence shown here is derived from an EMBL/GenBank/DDBJ whole genome shotgun (WGS) entry which is preliminary data.</text>
</comment>
<gene>
    <name evidence="3" type="ORF">ACFOUP_13840</name>
</gene>
<sequence length="247" mass="28057">MRKAIFKVLMLFVSMSALAQSKVAIPLNEHFYPLGQGAGQHVYNMEESIASDSKKTYKIYSLEGVLVKESRSSFLKIDGESVSYEEEKLYDSSGMLDFTRLEIKGIKTNQVKILVDNEIVSEIKCEGDCSGYVILPDGEKLLIDRDIFKPSFTDQNVFDLWLREVLTYPLIARRKGAQGDVWVGAEIDESGQLVQYKIMNNLSVDKSLIDEVNRVLRKYKGGFIPAKNLKGETIQAWMYFPVKFRLG</sequence>
<feature type="signal peptide" evidence="1">
    <location>
        <begin position="1"/>
        <end position="19"/>
    </location>
</feature>
<organism evidence="3 4">
    <name type="scientific">Belliella kenyensis</name>
    <dbReference type="NCBI Taxonomy" id="1472724"/>
    <lineage>
        <taxon>Bacteria</taxon>
        <taxon>Pseudomonadati</taxon>
        <taxon>Bacteroidota</taxon>
        <taxon>Cytophagia</taxon>
        <taxon>Cytophagales</taxon>
        <taxon>Cyclobacteriaceae</taxon>
        <taxon>Belliella</taxon>
    </lineage>
</organism>
<proteinExistence type="predicted"/>
<evidence type="ECO:0000313" key="4">
    <source>
        <dbReference type="Proteomes" id="UP001595766"/>
    </source>
</evidence>
<dbReference type="RefSeq" id="WP_241293514.1">
    <property type="nucleotide sequence ID" value="NZ_JAKZGR010000005.1"/>
</dbReference>